<accession>A0A8J4SUS4</accession>
<evidence type="ECO:0000256" key="3">
    <source>
        <dbReference type="ARBA" id="ARBA00012628"/>
    </source>
</evidence>
<proteinExistence type="inferred from homology"/>
<evidence type="ECO:0000256" key="8">
    <source>
        <dbReference type="ARBA" id="ARBA00055993"/>
    </source>
</evidence>
<evidence type="ECO:0000256" key="5">
    <source>
        <dbReference type="ARBA" id="ARBA00022729"/>
    </source>
</evidence>
<evidence type="ECO:0000313" key="12">
    <source>
        <dbReference type="EMBL" id="KAF5398516.1"/>
    </source>
</evidence>
<comment type="catalytic activity">
    <reaction evidence="1">
        <text>Hydrolysis of proteins and small molecule substrates at -Asn-|-Xaa- bonds.</text>
        <dbReference type="EC" id="3.4.22.34"/>
    </reaction>
</comment>
<dbReference type="OrthoDB" id="9973749at2759"/>
<evidence type="ECO:0000256" key="7">
    <source>
        <dbReference type="ARBA" id="ARBA00022807"/>
    </source>
</evidence>
<evidence type="ECO:0000256" key="10">
    <source>
        <dbReference type="PIRSR" id="PIRSR019663-1"/>
    </source>
</evidence>
<dbReference type="Proteomes" id="UP000748531">
    <property type="component" value="Unassembled WGS sequence"/>
</dbReference>
<reference evidence="12" key="1">
    <citation type="submission" date="2019-05" db="EMBL/GenBank/DDBJ databases">
        <title>Annotation for the trematode Paragonimus heterotremus.</title>
        <authorList>
            <person name="Choi Y.-J."/>
        </authorList>
    </citation>
    <scope>NUCLEOTIDE SEQUENCE</scope>
    <source>
        <strain evidence="12">LC</strain>
    </source>
</reference>
<evidence type="ECO:0000256" key="2">
    <source>
        <dbReference type="ARBA" id="ARBA00009941"/>
    </source>
</evidence>
<dbReference type="Pfam" id="PF01650">
    <property type="entry name" value="Peptidase_C13"/>
    <property type="match status" value="1"/>
</dbReference>
<dbReference type="Gene3D" id="1.10.132.130">
    <property type="match status" value="1"/>
</dbReference>
<feature type="active site" description="Nucleophile" evidence="10">
    <location>
        <position position="191"/>
    </location>
</feature>
<feature type="signal peptide" evidence="11">
    <location>
        <begin position="1"/>
        <end position="23"/>
    </location>
</feature>
<evidence type="ECO:0000313" key="13">
    <source>
        <dbReference type="Proteomes" id="UP000748531"/>
    </source>
</evidence>
<dbReference type="InterPro" id="IPR001096">
    <property type="entry name" value="Peptidase_C13"/>
</dbReference>
<dbReference type="FunFam" id="3.40.50.1460:FF:000006">
    <property type="entry name" value="Legumain"/>
    <property type="match status" value="1"/>
</dbReference>
<dbReference type="GO" id="GO:0006624">
    <property type="term" value="P:vacuolar protein processing"/>
    <property type="evidence" value="ECO:0007669"/>
    <property type="project" value="TreeGrafter"/>
</dbReference>
<dbReference type="EMBL" id="LUCH01004925">
    <property type="protein sequence ID" value="KAF5398516.1"/>
    <property type="molecule type" value="Genomic_DNA"/>
</dbReference>
<protein>
    <recommendedName>
        <fullName evidence="9">Hemoglobinase</fullName>
        <ecNumber evidence="3">3.4.22.34</ecNumber>
    </recommendedName>
</protein>
<keyword evidence="5 11" id="KW-0732">Signal</keyword>
<dbReference type="GO" id="GO:0051603">
    <property type="term" value="P:proteolysis involved in protein catabolic process"/>
    <property type="evidence" value="ECO:0007669"/>
    <property type="project" value="TreeGrafter"/>
</dbReference>
<evidence type="ECO:0000256" key="11">
    <source>
        <dbReference type="SAM" id="SignalP"/>
    </source>
</evidence>
<dbReference type="Gene3D" id="3.40.50.1460">
    <property type="match status" value="1"/>
</dbReference>
<evidence type="ECO:0000256" key="9">
    <source>
        <dbReference type="ARBA" id="ARBA00069042"/>
    </source>
</evidence>
<dbReference type="PANTHER" id="PTHR12000">
    <property type="entry name" value="HEMOGLOBINASE FAMILY MEMBER"/>
    <property type="match status" value="1"/>
</dbReference>
<keyword evidence="7" id="KW-0788">Thiol protease</keyword>
<dbReference type="EC" id="3.4.22.34" evidence="3"/>
<sequence length="430" mass="49066">MEKASISFITFACLIGVSVTLHATKPSDVPARNWAVLVAGSNGWGNYRHQADICHAYQILMRRGIPKENIITFMYDDIASNDFNPFKGEIYNNYEHKDVYAGVQIDYKGEEVTPEMFMRVMKADSELNAAGKKVLESGPDDNVFVYFTDHGAEGIIAFPNGLLHARELNETITYMYENNRYKEMVLYIEACFSGSMFEDILPQNIRVFTTTAANSHESSYAAFCEDTVITTCLADEYSYNWMVDTETHDIHRLSLQQQYCDVKDVTRNSHVMEYGDLSMGSLPVDQFQTHNMKDGGVAMDMVNAQPVHTKQSTTAHVYALMKHAMKARREQDHSMAMKKLHRIMQLGTIVKHLFDDIVADVRKLPEPVEKPSSKLEQLLCFEKVFKVFQNNCFTIQQVPEVAQYVTQFHQLCRTGYQPHVIINSVMNMCT</sequence>
<comment type="similarity">
    <text evidence="2">Belongs to the peptidase C13 family.</text>
</comment>
<comment type="function">
    <text evidence="8">This protease is used by the parasite for degradation of the host globin.</text>
</comment>
<dbReference type="PRINTS" id="PR00776">
    <property type="entry name" value="HEMOGLOBNASE"/>
</dbReference>
<dbReference type="PANTHER" id="PTHR12000:SF42">
    <property type="entry name" value="LEGUMAIN"/>
    <property type="match status" value="1"/>
</dbReference>
<keyword evidence="13" id="KW-1185">Reference proteome</keyword>
<comment type="caution">
    <text evidence="12">The sequence shown here is derived from an EMBL/GenBank/DDBJ whole genome shotgun (WGS) entry which is preliminary data.</text>
</comment>
<organism evidence="12 13">
    <name type="scientific">Paragonimus heterotremus</name>
    <dbReference type="NCBI Taxonomy" id="100268"/>
    <lineage>
        <taxon>Eukaryota</taxon>
        <taxon>Metazoa</taxon>
        <taxon>Spiralia</taxon>
        <taxon>Lophotrochozoa</taxon>
        <taxon>Platyhelminthes</taxon>
        <taxon>Trematoda</taxon>
        <taxon>Digenea</taxon>
        <taxon>Plagiorchiida</taxon>
        <taxon>Troglotremata</taxon>
        <taxon>Troglotrematidae</taxon>
        <taxon>Paragonimus</taxon>
    </lineage>
</organism>
<dbReference type="GO" id="GO:0005773">
    <property type="term" value="C:vacuole"/>
    <property type="evidence" value="ECO:0007669"/>
    <property type="project" value="GOC"/>
</dbReference>
<keyword evidence="4" id="KW-0645">Protease</keyword>
<dbReference type="GO" id="GO:0004197">
    <property type="term" value="F:cysteine-type endopeptidase activity"/>
    <property type="evidence" value="ECO:0007669"/>
    <property type="project" value="UniProtKB-EC"/>
</dbReference>
<dbReference type="PIRSF" id="PIRSF019663">
    <property type="entry name" value="Legumain"/>
    <property type="match status" value="1"/>
</dbReference>
<evidence type="ECO:0000256" key="1">
    <source>
        <dbReference type="ARBA" id="ARBA00000810"/>
    </source>
</evidence>
<name>A0A8J4SUS4_9TREM</name>
<dbReference type="CDD" id="cd21115">
    <property type="entry name" value="legumain_C"/>
    <property type="match status" value="1"/>
</dbReference>
<evidence type="ECO:0000256" key="4">
    <source>
        <dbReference type="ARBA" id="ARBA00022670"/>
    </source>
</evidence>
<feature type="active site" evidence="10">
    <location>
        <position position="150"/>
    </location>
</feature>
<dbReference type="InterPro" id="IPR046427">
    <property type="entry name" value="Legumain_prodom_sf"/>
</dbReference>
<keyword evidence="6" id="KW-0378">Hydrolase</keyword>
<feature type="chain" id="PRO_5035206177" description="Hemoglobinase" evidence="11">
    <location>
        <begin position="24"/>
        <end position="430"/>
    </location>
</feature>
<gene>
    <name evidence="12" type="ORF">PHET_08378</name>
</gene>
<dbReference type="InterPro" id="IPR048501">
    <property type="entry name" value="Legum_prodom"/>
</dbReference>
<dbReference type="AlphaFoldDB" id="A0A8J4SUS4"/>
<evidence type="ECO:0000256" key="6">
    <source>
        <dbReference type="ARBA" id="ARBA00022801"/>
    </source>
</evidence>